<dbReference type="OrthoDB" id="3245801at2759"/>
<dbReference type="AlphaFoldDB" id="A0A6A4HRM0"/>
<dbReference type="InterPro" id="IPR041622">
    <property type="entry name" value="SLATT_fungi"/>
</dbReference>
<reference evidence="3" key="1">
    <citation type="journal article" date="2019" name="Environ. Microbiol.">
        <title>Fungal ecological strategies reflected in gene transcription - a case study of two litter decomposers.</title>
        <authorList>
            <person name="Barbi F."/>
            <person name="Kohler A."/>
            <person name="Barry K."/>
            <person name="Baskaran P."/>
            <person name="Daum C."/>
            <person name="Fauchery L."/>
            <person name="Ihrmark K."/>
            <person name="Kuo A."/>
            <person name="LaButti K."/>
            <person name="Lipzen A."/>
            <person name="Morin E."/>
            <person name="Grigoriev I.V."/>
            <person name="Henrissat B."/>
            <person name="Lindahl B."/>
            <person name="Martin F."/>
        </authorList>
    </citation>
    <scope>NUCLEOTIDE SEQUENCE</scope>
    <source>
        <strain evidence="3">JB14</strain>
    </source>
</reference>
<keyword evidence="1" id="KW-0732">Signal</keyword>
<feature type="signal peptide" evidence="1">
    <location>
        <begin position="1"/>
        <end position="25"/>
    </location>
</feature>
<organism evidence="3 4">
    <name type="scientific">Gymnopus androsaceus JB14</name>
    <dbReference type="NCBI Taxonomy" id="1447944"/>
    <lineage>
        <taxon>Eukaryota</taxon>
        <taxon>Fungi</taxon>
        <taxon>Dikarya</taxon>
        <taxon>Basidiomycota</taxon>
        <taxon>Agaricomycotina</taxon>
        <taxon>Agaricomycetes</taxon>
        <taxon>Agaricomycetidae</taxon>
        <taxon>Agaricales</taxon>
        <taxon>Marasmiineae</taxon>
        <taxon>Omphalotaceae</taxon>
        <taxon>Gymnopus</taxon>
    </lineage>
</organism>
<evidence type="ECO:0000313" key="4">
    <source>
        <dbReference type="Proteomes" id="UP000799118"/>
    </source>
</evidence>
<dbReference type="EMBL" id="ML769457">
    <property type="protein sequence ID" value="KAE9400381.1"/>
    <property type="molecule type" value="Genomic_DNA"/>
</dbReference>
<evidence type="ECO:0000313" key="3">
    <source>
        <dbReference type="EMBL" id="KAE9400381.1"/>
    </source>
</evidence>
<protein>
    <recommendedName>
        <fullName evidence="2">SMODS and SLOG-associating 2TM effector domain-containing protein</fullName>
    </recommendedName>
</protein>
<evidence type="ECO:0000259" key="2">
    <source>
        <dbReference type="Pfam" id="PF18142"/>
    </source>
</evidence>
<evidence type="ECO:0000256" key="1">
    <source>
        <dbReference type="SAM" id="SignalP"/>
    </source>
</evidence>
<proteinExistence type="predicted"/>
<dbReference type="Proteomes" id="UP000799118">
    <property type="component" value="Unassembled WGS sequence"/>
</dbReference>
<name>A0A6A4HRM0_9AGAR</name>
<feature type="chain" id="PRO_5025383622" description="SMODS and SLOG-associating 2TM effector domain-containing protein" evidence="1">
    <location>
        <begin position="26"/>
        <end position="113"/>
    </location>
</feature>
<keyword evidence="4" id="KW-1185">Reference proteome</keyword>
<sequence>MTGLALNVAIGLQVFLGALTTAISAATSGRQLHRIRRELEGSNEPELSIIRVKDLDQFIRECQAFNMDFGHLDGHEHDGRLDSFRSRFEELLGNGNGYSPFPILVNSYNDPPP</sequence>
<accession>A0A6A4HRM0</accession>
<dbReference type="Pfam" id="PF18142">
    <property type="entry name" value="SLATT_fungal"/>
    <property type="match status" value="2"/>
</dbReference>
<gene>
    <name evidence="3" type="ORF">BT96DRAFT_938725</name>
</gene>
<feature type="domain" description="SMODS and SLOG-associating 2TM effector" evidence="2">
    <location>
        <begin position="1"/>
        <end position="30"/>
    </location>
</feature>
<feature type="domain" description="SMODS and SLOG-associating 2TM effector" evidence="2">
    <location>
        <begin position="40"/>
        <end position="94"/>
    </location>
</feature>